<organism evidence="1 2">
    <name type="scientific">Nocardioides pocheonensis</name>
    <dbReference type="NCBI Taxonomy" id="661485"/>
    <lineage>
        <taxon>Bacteria</taxon>
        <taxon>Bacillati</taxon>
        <taxon>Actinomycetota</taxon>
        <taxon>Actinomycetes</taxon>
        <taxon>Propionibacteriales</taxon>
        <taxon>Nocardioidaceae</taxon>
        <taxon>Nocardioides</taxon>
    </lineage>
</organism>
<dbReference type="RefSeq" id="WP_123222450.1">
    <property type="nucleotide sequence ID" value="NZ_RJSF01000019.1"/>
</dbReference>
<dbReference type="InterPro" id="IPR052922">
    <property type="entry name" value="Cytidylate_Kinase-2"/>
</dbReference>
<keyword evidence="2" id="KW-1185">Reference proteome</keyword>
<dbReference type="SUPFAM" id="SSF52540">
    <property type="entry name" value="P-loop containing nucleoside triphosphate hydrolases"/>
    <property type="match status" value="1"/>
</dbReference>
<reference evidence="1 2" key="1">
    <citation type="submission" date="2018-11" db="EMBL/GenBank/DDBJ databases">
        <authorList>
            <person name="Li F."/>
        </authorList>
    </citation>
    <scope>NUCLEOTIDE SEQUENCE [LARGE SCALE GENOMIC DNA]</scope>
    <source>
        <strain evidence="1 2">Gsoil 818</strain>
    </source>
</reference>
<dbReference type="EMBL" id="RJSF01000019">
    <property type="protein sequence ID" value="RNM16013.1"/>
    <property type="molecule type" value="Genomic_DNA"/>
</dbReference>
<dbReference type="Proteomes" id="UP000279994">
    <property type="component" value="Unassembled WGS sequence"/>
</dbReference>
<accession>A0A3N0GU66</accession>
<proteinExistence type="predicted"/>
<dbReference type="Gene3D" id="3.40.50.300">
    <property type="entry name" value="P-loop containing nucleotide triphosphate hydrolases"/>
    <property type="match status" value="1"/>
</dbReference>
<comment type="caution">
    <text evidence="1">The sequence shown here is derived from an EMBL/GenBank/DDBJ whole genome shotgun (WGS) entry which is preliminary data.</text>
</comment>
<dbReference type="InterPro" id="IPR027417">
    <property type="entry name" value="P-loop_NTPase"/>
</dbReference>
<dbReference type="AlphaFoldDB" id="A0A3N0GU66"/>
<evidence type="ECO:0000313" key="1">
    <source>
        <dbReference type="EMBL" id="RNM16013.1"/>
    </source>
</evidence>
<evidence type="ECO:0000313" key="2">
    <source>
        <dbReference type="Proteomes" id="UP000279994"/>
    </source>
</evidence>
<gene>
    <name evidence="1" type="ORF">EFL26_07620</name>
</gene>
<protein>
    <submittedName>
        <fullName evidence="1">AAA family ATPase</fullName>
    </submittedName>
</protein>
<dbReference type="PANTHER" id="PTHR37816:SF1">
    <property type="entry name" value="TOXIN"/>
    <property type="match status" value="1"/>
</dbReference>
<name>A0A3N0GU66_9ACTN</name>
<dbReference type="OrthoDB" id="3199600at2"/>
<dbReference type="PANTHER" id="PTHR37816">
    <property type="entry name" value="YALI0E33011P"/>
    <property type="match status" value="1"/>
</dbReference>
<sequence length="193" mass="22094">MLLGPADPLPVRPQRVLVNGSAGSGKTTLARALAERLDLPHTELDGLFHGPGWTPRAEFLDDVRALAASDRWVTEWQYGDARPLLLERCDLLVWLDLPRRVSMWRVTRRTLRRRWRREVLWNGNVEGPLHRILADSEHIVRWAWTSYPRAAERVTVALAERPDLTVVRLRGAREVERWLARIDGNGGGPGPRR</sequence>